<reference evidence="5 6" key="1">
    <citation type="journal article" date="2024" name="Commun. Biol.">
        <title>Comparative genomic analysis of thermophilic fungi reveals convergent evolutionary adaptations and gene losses.</title>
        <authorList>
            <person name="Steindorff A.S."/>
            <person name="Aguilar-Pontes M.V."/>
            <person name="Robinson A.J."/>
            <person name="Andreopoulos B."/>
            <person name="LaButti K."/>
            <person name="Kuo A."/>
            <person name="Mondo S."/>
            <person name="Riley R."/>
            <person name="Otillar R."/>
            <person name="Haridas S."/>
            <person name="Lipzen A."/>
            <person name="Grimwood J."/>
            <person name="Schmutz J."/>
            <person name="Clum A."/>
            <person name="Reid I.D."/>
            <person name="Moisan M.C."/>
            <person name="Butler G."/>
            <person name="Nguyen T.T.M."/>
            <person name="Dewar K."/>
            <person name="Conant G."/>
            <person name="Drula E."/>
            <person name="Henrissat B."/>
            <person name="Hansel C."/>
            <person name="Singer S."/>
            <person name="Hutchinson M.I."/>
            <person name="de Vries R.P."/>
            <person name="Natvig D.O."/>
            <person name="Powell A.J."/>
            <person name="Tsang A."/>
            <person name="Grigoriev I.V."/>
        </authorList>
    </citation>
    <scope>NUCLEOTIDE SEQUENCE [LARGE SCALE GENOMIC DNA]</scope>
    <source>
        <strain evidence="5 6">CBS 620.91</strain>
    </source>
</reference>
<gene>
    <name evidence="5" type="ORF">VTJ49DRAFT_4501</name>
</gene>
<feature type="compositionally biased region" description="Basic and acidic residues" evidence="2">
    <location>
        <begin position="1"/>
        <end position="16"/>
    </location>
</feature>
<evidence type="ECO:0000259" key="4">
    <source>
        <dbReference type="Pfam" id="PF08621"/>
    </source>
</evidence>
<protein>
    <recommendedName>
        <fullName evidence="7">RNA polymerase II-associated protein RBA50</fullName>
    </recommendedName>
</protein>
<dbReference type="Pfam" id="PF08620">
    <property type="entry name" value="RPAP1_C"/>
    <property type="match status" value="1"/>
</dbReference>
<dbReference type="Pfam" id="PF08621">
    <property type="entry name" value="RPAP1_N"/>
    <property type="match status" value="1"/>
</dbReference>
<dbReference type="PANTHER" id="PTHR21483">
    <property type="entry name" value="RNA POLYMERASE II-ASSOCIATED PROTEIN 1"/>
    <property type="match status" value="1"/>
</dbReference>
<feature type="compositionally biased region" description="Low complexity" evidence="2">
    <location>
        <begin position="225"/>
        <end position="237"/>
    </location>
</feature>
<name>A0ABR3V583_HUMIN</name>
<accession>A0ABR3V583</accession>
<dbReference type="PANTHER" id="PTHR21483:SF18">
    <property type="entry name" value="RNA POLYMERASE II-ASSOCIATED PROTEIN 1"/>
    <property type="match status" value="1"/>
</dbReference>
<evidence type="ECO:0000259" key="3">
    <source>
        <dbReference type="Pfam" id="PF08620"/>
    </source>
</evidence>
<feature type="domain" description="RPAP1 C-terminal" evidence="3">
    <location>
        <begin position="321"/>
        <end position="387"/>
    </location>
</feature>
<comment type="caution">
    <text evidence="5">The sequence shown here is derived from an EMBL/GenBank/DDBJ whole genome shotgun (WGS) entry which is preliminary data.</text>
</comment>
<feature type="region of interest" description="Disordered" evidence="2">
    <location>
        <begin position="1"/>
        <end position="100"/>
    </location>
</feature>
<dbReference type="Proteomes" id="UP001583172">
    <property type="component" value="Unassembled WGS sequence"/>
</dbReference>
<sequence>MASDSIIRDLEEKDIIDLPPTSFAEPTDSGFPLPKKRASAFKRQRQGKPETAISAPVAVPSKKRPDAPPPSQNHAPAARAVDERRGIDDENNALLNNMSPDEIAQAQRELYNNLDPKFIQMLLRRANLDEPTGPSSFDSPFDSRFNRDRPDPKEDGQRKEDTKKHTTAKPTDGVPSQQAVNEDGKATTPQTETQRQKHVTFDEDAPPPVPPPNLFPVKDLPRMASKSSSSKPKSQPSTPQPPTELSEDIPHNTHFPSPPPVPDLDPSDPDFLDKLHKKYFPTLPADPSKMAWMAPLPTPDSPADRESPYYPGQSSLPVSALRFDFRGRLIPPRLSRALPVTLGLHHHGEAPEAAGYTIPELATLARSSVAAQRCLAYQTLGRIMYRLGKGEFGGGANARDGMNDNDETEGLAVSIWRLIQQGKVVEGMEEVAAGGTVQHMSAYCYAVEALWLLDRGGWQKRWKAT</sequence>
<evidence type="ECO:0008006" key="7">
    <source>
        <dbReference type="Google" id="ProtNLM"/>
    </source>
</evidence>
<organism evidence="5 6">
    <name type="scientific">Humicola insolens</name>
    <name type="common">Soft-rot fungus</name>
    <dbReference type="NCBI Taxonomy" id="85995"/>
    <lineage>
        <taxon>Eukaryota</taxon>
        <taxon>Fungi</taxon>
        <taxon>Dikarya</taxon>
        <taxon>Ascomycota</taxon>
        <taxon>Pezizomycotina</taxon>
        <taxon>Sordariomycetes</taxon>
        <taxon>Sordariomycetidae</taxon>
        <taxon>Sordariales</taxon>
        <taxon>Chaetomiaceae</taxon>
        <taxon>Mycothermus</taxon>
    </lineage>
</organism>
<feature type="domain" description="RPAP1 N-terminal" evidence="4">
    <location>
        <begin position="86"/>
        <end position="130"/>
    </location>
</feature>
<evidence type="ECO:0000313" key="5">
    <source>
        <dbReference type="EMBL" id="KAL1836924.1"/>
    </source>
</evidence>
<comment type="similarity">
    <text evidence="1">Belongs to the RPAP1 family.</text>
</comment>
<proteinExistence type="inferred from homology"/>
<dbReference type="EMBL" id="JAZGSY010000349">
    <property type="protein sequence ID" value="KAL1836924.1"/>
    <property type="molecule type" value="Genomic_DNA"/>
</dbReference>
<feature type="compositionally biased region" description="Basic residues" evidence="2">
    <location>
        <begin position="34"/>
        <end position="46"/>
    </location>
</feature>
<feature type="compositionally biased region" description="Basic and acidic residues" evidence="2">
    <location>
        <begin position="144"/>
        <end position="164"/>
    </location>
</feature>
<dbReference type="InterPro" id="IPR013929">
    <property type="entry name" value="RPAP1_C"/>
</dbReference>
<evidence type="ECO:0000313" key="6">
    <source>
        <dbReference type="Proteomes" id="UP001583172"/>
    </source>
</evidence>
<evidence type="ECO:0000256" key="2">
    <source>
        <dbReference type="SAM" id="MobiDB-lite"/>
    </source>
</evidence>
<dbReference type="InterPro" id="IPR039913">
    <property type="entry name" value="RPAP1/Rba50"/>
</dbReference>
<dbReference type="InterPro" id="IPR013930">
    <property type="entry name" value="RPAP1_N"/>
</dbReference>
<feature type="region of interest" description="Disordered" evidence="2">
    <location>
        <begin position="128"/>
        <end position="273"/>
    </location>
</feature>
<keyword evidence="6" id="KW-1185">Reference proteome</keyword>
<evidence type="ECO:0000256" key="1">
    <source>
        <dbReference type="ARBA" id="ARBA00009953"/>
    </source>
</evidence>
<feature type="compositionally biased region" description="Low complexity" evidence="2">
    <location>
        <begin position="134"/>
        <end position="143"/>
    </location>
</feature>